<dbReference type="SMART" id="SM00020">
    <property type="entry name" value="Tryp_SPc"/>
    <property type="match status" value="1"/>
</dbReference>
<evidence type="ECO:0000313" key="8">
    <source>
        <dbReference type="Ensembl" id="ENSPANP00000059044.1"/>
    </source>
</evidence>
<dbReference type="PRINTS" id="PR00722">
    <property type="entry name" value="CHYMOTRYPSIN"/>
</dbReference>
<evidence type="ECO:0000256" key="3">
    <source>
        <dbReference type="ARBA" id="ARBA00022825"/>
    </source>
</evidence>
<feature type="domain" description="Peptidase S1" evidence="7">
    <location>
        <begin position="135"/>
        <end position="368"/>
    </location>
</feature>
<dbReference type="Pfam" id="PF00089">
    <property type="entry name" value="Trypsin"/>
    <property type="match status" value="1"/>
</dbReference>
<evidence type="ECO:0000256" key="4">
    <source>
        <dbReference type="ARBA" id="ARBA00023157"/>
    </source>
</evidence>
<dbReference type="Gene3D" id="2.40.10.10">
    <property type="entry name" value="Trypsin-like serine proteases"/>
    <property type="match status" value="1"/>
</dbReference>
<feature type="signal peptide" evidence="6">
    <location>
        <begin position="1"/>
        <end position="32"/>
    </location>
</feature>
<dbReference type="PROSITE" id="PS50240">
    <property type="entry name" value="TRYPSIN_DOM"/>
    <property type="match status" value="1"/>
</dbReference>
<dbReference type="Ensembl" id="ENSPANT00000070233.1">
    <property type="protein sequence ID" value="ENSPANP00000059044.1"/>
    <property type="gene ID" value="ENSPANG00000024006.3"/>
</dbReference>
<keyword evidence="3 5" id="KW-0720">Serine protease</keyword>
<dbReference type="GO" id="GO:0006508">
    <property type="term" value="P:proteolysis"/>
    <property type="evidence" value="ECO:0007669"/>
    <property type="project" value="UniProtKB-KW"/>
</dbReference>
<dbReference type="PANTHER" id="PTHR24252">
    <property type="entry name" value="ACROSIN-RELATED"/>
    <property type="match status" value="1"/>
</dbReference>
<organism evidence="8 9">
    <name type="scientific">Papio anubis</name>
    <name type="common">Olive baboon</name>
    <dbReference type="NCBI Taxonomy" id="9555"/>
    <lineage>
        <taxon>Eukaryota</taxon>
        <taxon>Metazoa</taxon>
        <taxon>Chordata</taxon>
        <taxon>Craniata</taxon>
        <taxon>Vertebrata</taxon>
        <taxon>Euteleostomi</taxon>
        <taxon>Mammalia</taxon>
        <taxon>Eutheria</taxon>
        <taxon>Euarchontoglires</taxon>
        <taxon>Primates</taxon>
        <taxon>Haplorrhini</taxon>
        <taxon>Catarrhini</taxon>
        <taxon>Cercopithecidae</taxon>
        <taxon>Cercopithecinae</taxon>
        <taxon>Papio</taxon>
    </lineage>
</organism>
<dbReference type="GO" id="GO:0004252">
    <property type="term" value="F:serine-type endopeptidase activity"/>
    <property type="evidence" value="ECO:0007669"/>
    <property type="project" value="InterPro"/>
</dbReference>
<reference evidence="8" key="2">
    <citation type="submission" date="2025-08" db="UniProtKB">
        <authorList>
            <consortium name="Ensembl"/>
        </authorList>
    </citation>
    <scope>IDENTIFICATION</scope>
</reference>
<keyword evidence="2 5" id="KW-0378">Hydrolase</keyword>
<evidence type="ECO:0000256" key="5">
    <source>
        <dbReference type="RuleBase" id="RU363034"/>
    </source>
</evidence>
<dbReference type="AlphaFoldDB" id="A0A8I5NUC6"/>
<gene>
    <name evidence="8" type="primary">PRSS38</name>
</gene>
<dbReference type="SUPFAM" id="SSF50494">
    <property type="entry name" value="Trypsin-like serine proteases"/>
    <property type="match status" value="1"/>
</dbReference>
<feature type="chain" id="PRO_5035155747" evidence="6">
    <location>
        <begin position="33"/>
        <end position="401"/>
    </location>
</feature>
<keyword evidence="6" id="KW-0732">Signal</keyword>
<name>A0A8I5NUC6_PAPAN</name>
<dbReference type="Proteomes" id="UP000028761">
    <property type="component" value="Chromosome 1"/>
</dbReference>
<keyword evidence="1 5" id="KW-0645">Protease</keyword>
<dbReference type="InterPro" id="IPR001314">
    <property type="entry name" value="Peptidase_S1A"/>
</dbReference>
<dbReference type="OMA" id="LVCEFNH"/>
<dbReference type="FunFam" id="2.40.10.10:FF:000039">
    <property type="entry name" value="Brain-specific serine protease 4"/>
    <property type="match status" value="1"/>
</dbReference>
<evidence type="ECO:0000256" key="6">
    <source>
        <dbReference type="SAM" id="SignalP"/>
    </source>
</evidence>
<dbReference type="PANTHER" id="PTHR24252:SF7">
    <property type="entry name" value="HYALIN"/>
    <property type="match status" value="1"/>
</dbReference>
<evidence type="ECO:0000259" key="7">
    <source>
        <dbReference type="PROSITE" id="PS50240"/>
    </source>
</evidence>
<keyword evidence="9" id="KW-1185">Reference proteome</keyword>
<evidence type="ECO:0000256" key="1">
    <source>
        <dbReference type="ARBA" id="ARBA00022670"/>
    </source>
</evidence>
<accession>A0A8I5NUC6</accession>
<sequence length="401" mass="42597">MAALASGMGPLGPCALGLLLLFLVVPPPRVAASVHRHPENQGISLTGSVGRPCLRGGRAAGDIALGASLGAGPPPLCRLPAPAPPPCPLPSLPPVSSAPPPHPLPALPLPCLQRGSTVSSVLPAACGRPSMEGKILGGVPAPERKWPWQVSVHYAGLHICGGSILNEYWVLSAAHCFRRDKNIKIYDMYVGLVNLRVAGNHTQWYEVNRVILHPTYEVYHPVGGDVALVQLKTRIVFSDSVLPVCLATPEVDLTSANCWATGWGLVSQQGETSDELQEVQLPLIPEPWCRLLYGHVSYIMPDMLCAGDILNVKTVCEGDSGGPLVCEFNRSWLQIGIVSWGRGCTNPLYPGVYASVSYFSEWICYNIEITPTPAQPAPALSPALGATLSVPVAMMAGWSVL</sequence>
<dbReference type="PROSITE" id="PS00135">
    <property type="entry name" value="TRYPSIN_SER"/>
    <property type="match status" value="1"/>
</dbReference>
<keyword evidence="4" id="KW-1015">Disulfide bond</keyword>
<evidence type="ECO:0000313" key="9">
    <source>
        <dbReference type="Proteomes" id="UP000028761"/>
    </source>
</evidence>
<dbReference type="PROSITE" id="PS00134">
    <property type="entry name" value="TRYPSIN_HIS"/>
    <property type="match status" value="1"/>
</dbReference>
<dbReference type="InterPro" id="IPR033116">
    <property type="entry name" value="TRYPSIN_SER"/>
</dbReference>
<dbReference type="InterPro" id="IPR043504">
    <property type="entry name" value="Peptidase_S1_PA_chymotrypsin"/>
</dbReference>
<dbReference type="GeneTree" id="ENSGT00940000154494"/>
<dbReference type="InterPro" id="IPR001254">
    <property type="entry name" value="Trypsin_dom"/>
</dbReference>
<evidence type="ECO:0000256" key="2">
    <source>
        <dbReference type="ARBA" id="ARBA00022801"/>
    </source>
</evidence>
<dbReference type="InterPro" id="IPR009003">
    <property type="entry name" value="Peptidase_S1_PA"/>
</dbReference>
<reference evidence="8 9" key="1">
    <citation type="submission" date="2012-03" db="EMBL/GenBank/DDBJ databases">
        <title>Whole Genome Assembly of Papio anubis.</title>
        <authorList>
            <person name="Liu Y.L."/>
            <person name="Abraham K.A."/>
            <person name="Akbar H.A."/>
            <person name="Ali S.A."/>
            <person name="Anosike U.A."/>
            <person name="Aqrawi P.A."/>
            <person name="Arias F.A."/>
            <person name="Attaway T.A."/>
            <person name="Awwad R.A."/>
            <person name="Babu C.B."/>
            <person name="Bandaranaike D.B."/>
            <person name="Battles P.B."/>
            <person name="Bell A.B."/>
            <person name="Beltran B.B."/>
            <person name="Berhane-Mersha D.B."/>
            <person name="Bess C.B."/>
            <person name="Bickham C.B."/>
            <person name="Bolden T.B."/>
            <person name="Carter K.C."/>
            <person name="Chau D.C."/>
            <person name="Chavez A.C."/>
            <person name="Clerc-Blankenburg K.C."/>
            <person name="Coyle M.C."/>
            <person name="Dao M.D."/>
            <person name="Davila M.L.D."/>
            <person name="Davy-Carroll L.D."/>
            <person name="Denson S.D."/>
            <person name="Dinh H.D."/>
            <person name="Fernandez S.F."/>
            <person name="Fernando P.F."/>
            <person name="Forbes L.F."/>
            <person name="Francis C.F."/>
            <person name="Francisco L.F."/>
            <person name="Fu Q.F."/>
            <person name="Garcia-Iii R.G."/>
            <person name="Garrett T.G."/>
            <person name="Gross S.G."/>
            <person name="Gubbala S.G."/>
            <person name="Hirani K.H."/>
            <person name="Hogues M.H."/>
            <person name="Hollins B.H."/>
            <person name="Jackson L.J."/>
            <person name="Javaid M.J."/>
            <person name="Jhangiani S.J."/>
            <person name="Johnson A.J."/>
            <person name="Johnson B.J."/>
            <person name="Jones J.J."/>
            <person name="Joshi V.J."/>
            <person name="Kalu J.K."/>
            <person name="Khan N.K."/>
            <person name="Korchina V.K."/>
            <person name="Kovar C.K."/>
            <person name="Lago L.L."/>
            <person name="Lara F.L."/>
            <person name="Le T.-K.L."/>
            <person name="Lee S.L."/>
            <person name="Legall-Iii F.L."/>
            <person name="Lemon S.L."/>
            <person name="Liu J.L."/>
            <person name="Liu Y.-S.L."/>
            <person name="Liyanage D.L."/>
            <person name="Lopez J.L."/>
            <person name="Lorensuhewa L.L."/>
            <person name="Mata R.M."/>
            <person name="Mathew T.M."/>
            <person name="Mercado C.M."/>
            <person name="Mercado I.M."/>
            <person name="Morales K.M."/>
            <person name="Morgan M.M."/>
            <person name="Munidasa M.M."/>
            <person name="Ngo D.N."/>
            <person name="Nguyen L.N."/>
            <person name="Nguyen T.N."/>
            <person name="Nguyen N.N."/>
            <person name="Obregon M.O."/>
            <person name="Okwuonu G.O."/>
            <person name="Ongeri F.O."/>
            <person name="Onwere C.O."/>
            <person name="Osifeso I.O."/>
            <person name="Parra A.P."/>
            <person name="Patil S.P."/>
            <person name="Perez A.P."/>
            <person name="Perez Y.P."/>
            <person name="Pham C.P."/>
            <person name="Pu L.-L.P."/>
            <person name="Puazo M.P."/>
            <person name="Quiroz J.Q."/>
            <person name="Rouhana J.R."/>
            <person name="Ruiz M.R."/>
            <person name="Ruiz S.-J.R."/>
            <person name="Saada N.S."/>
            <person name="Santibanez J.S."/>
            <person name="Scheel M.S."/>
            <person name="Schneider B.S."/>
            <person name="Simmons D.S."/>
            <person name="Sisson I.S."/>
            <person name="Tang L.-Y.T."/>
            <person name="Thornton R.T."/>
            <person name="Tisius J.T."/>
            <person name="Toledanes G.T."/>
            <person name="Trejos Z.T."/>
            <person name="Usmani K.U."/>
            <person name="Varghese R.V."/>
            <person name="Vattathil S.V."/>
            <person name="Vee V.V."/>
            <person name="Walker D.W."/>
            <person name="Weissenberger G.W."/>
            <person name="White C.W."/>
            <person name="Williams A.W."/>
            <person name="Woodworth J.W."/>
            <person name="Wright R.W."/>
            <person name="Zhu Y.Z."/>
            <person name="Han Y.H."/>
            <person name="Newsham I.N."/>
            <person name="Nazareth L.N."/>
            <person name="Worley K.W."/>
            <person name="Muzny D.M."/>
            <person name="Rogers J.R."/>
            <person name="Gibbs R.G."/>
        </authorList>
    </citation>
    <scope>NUCLEOTIDE SEQUENCE [LARGE SCALE GENOMIC DNA]</scope>
</reference>
<dbReference type="CDD" id="cd00190">
    <property type="entry name" value="Tryp_SPc"/>
    <property type="match status" value="1"/>
</dbReference>
<dbReference type="InterPro" id="IPR018114">
    <property type="entry name" value="TRYPSIN_HIS"/>
</dbReference>
<proteinExistence type="predicted"/>
<reference evidence="8" key="3">
    <citation type="submission" date="2025-09" db="UniProtKB">
        <authorList>
            <consortium name="Ensembl"/>
        </authorList>
    </citation>
    <scope>IDENTIFICATION</scope>
</reference>
<protein>
    <submittedName>
        <fullName evidence="8">Serine protease 38</fullName>
    </submittedName>
</protein>